<dbReference type="STRING" id="5643.A0A060S883"/>
<keyword evidence="6" id="KW-1185">Reference proteome</keyword>
<dbReference type="InterPro" id="IPR058525">
    <property type="entry name" value="DUF8212"/>
</dbReference>
<accession>A0A060S883</accession>
<dbReference type="Pfam" id="PF26640">
    <property type="entry name" value="DUF8212"/>
    <property type="match status" value="1"/>
</dbReference>
<dbReference type="PANTHER" id="PTHR10622:SF10">
    <property type="entry name" value="HET DOMAIN-CONTAINING PROTEIN"/>
    <property type="match status" value="1"/>
</dbReference>
<feature type="compositionally biased region" description="Acidic residues" evidence="2">
    <location>
        <begin position="178"/>
        <end position="208"/>
    </location>
</feature>
<name>A0A060S883_PYCCI</name>
<keyword evidence="1" id="KW-0853">WD repeat</keyword>
<evidence type="ECO:0000259" key="3">
    <source>
        <dbReference type="Pfam" id="PF06985"/>
    </source>
</evidence>
<dbReference type="InterPro" id="IPR015943">
    <property type="entry name" value="WD40/YVTN_repeat-like_dom_sf"/>
</dbReference>
<evidence type="ECO:0000259" key="4">
    <source>
        <dbReference type="Pfam" id="PF26640"/>
    </source>
</evidence>
<dbReference type="OrthoDB" id="2764106at2759"/>
<proteinExistence type="predicted"/>
<feature type="domain" description="DUF8212" evidence="4">
    <location>
        <begin position="321"/>
        <end position="463"/>
    </location>
</feature>
<dbReference type="Proteomes" id="UP000029665">
    <property type="component" value="Unassembled WGS sequence"/>
</dbReference>
<dbReference type="HOGENOM" id="CLU_281601_0_0_1"/>
<feature type="domain" description="Heterokaryon incompatibility" evidence="3">
    <location>
        <begin position="22"/>
        <end position="233"/>
    </location>
</feature>
<evidence type="ECO:0000313" key="6">
    <source>
        <dbReference type="Proteomes" id="UP000029665"/>
    </source>
</evidence>
<dbReference type="EMBL" id="CCBP010000019">
    <property type="protein sequence ID" value="CDO68484.1"/>
    <property type="molecule type" value="Genomic_DNA"/>
</dbReference>
<organism evidence="5 6">
    <name type="scientific">Pycnoporus cinnabarinus</name>
    <name type="common">Cinnabar-red polypore</name>
    <name type="synonym">Trametes cinnabarina</name>
    <dbReference type="NCBI Taxonomy" id="5643"/>
    <lineage>
        <taxon>Eukaryota</taxon>
        <taxon>Fungi</taxon>
        <taxon>Dikarya</taxon>
        <taxon>Basidiomycota</taxon>
        <taxon>Agaricomycotina</taxon>
        <taxon>Agaricomycetes</taxon>
        <taxon>Polyporales</taxon>
        <taxon>Polyporaceae</taxon>
        <taxon>Trametes</taxon>
    </lineage>
</organism>
<feature type="region of interest" description="Disordered" evidence="2">
    <location>
        <begin position="176"/>
        <end position="208"/>
    </location>
</feature>
<dbReference type="Pfam" id="PF00400">
    <property type="entry name" value="WD40"/>
    <property type="match status" value="1"/>
</dbReference>
<reference evidence="5" key="1">
    <citation type="submission" date="2014-01" db="EMBL/GenBank/DDBJ databases">
        <title>The genome of the white-rot fungus Pycnoporus cinnabarinus: a basidiomycete model with a versatile arsenal for lignocellulosic biomass breakdown.</title>
        <authorList>
            <person name="Levasseur A."/>
            <person name="Lomascolo A."/>
            <person name="Ruiz-Duenas F.J."/>
            <person name="Uzan E."/>
            <person name="Piumi F."/>
            <person name="Kues U."/>
            <person name="Ram A.F.J."/>
            <person name="Murat C."/>
            <person name="Haon M."/>
            <person name="Benoit I."/>
            <person name="Arfi Y."/>
            <person name="Chevret D."/>
            <person name="Drula E."/>
            <person name="Kwon M.J."/>
            <person name="Gouret P."/>
            <person name="Lesage-Meessen L."/>
            <person name="Lombard V."/>
            <person name="Mariette J."/>
            <person name="Noirot C."/>
            <person name="Park J."/>
            <person name="Patyshakuliyeva A."/>
            <person name="Wieneger R.A.B."/>
            <person name="Wosten H.A.B."/>
            <person name="Martin F."/>
            <person name="Coutinho P.M."/>
            <person name="de Vries R."/>
            <person name="Martinez A.T."/>
            <person name="Klopp C."/>
            <person name="Pontarotti P."/>
            <person name="Henrissat B."/>
            <person name="Record E."/>
        </authorList>
    </citation>
    <scope>NUCLEOTIDE SEQUENCE [LARGE SCALE GENOMIC DNA]</scope>
    <source>
        <strain evidence="5">BRFM137</strain>
    </source>
</reference>
<evidence type="ECO:0000313" key="5">
    <source>
        <dbReference type="EMBL" id="CDO68484.1"/>
    </source>
</evidence>
<dbReference type="InterPro" id="IPR001680">
    <property type="entry name" value="WD40_rpt"/>
</dbReference>
<gene>
    <name evidence="5" type="ORF">BN946_scf184499.g9</name>
</gene>
<protein>
    <submittedName>
        <fullName evidence="5">Uncharacterized protein</fullName>
    </submittedName>
</protein>
<dbReference type="InterPro" id="IPR010730">
    <property type="entry name" value="HET"/>
</dbReference>
<dbReference type="SUPFAM" id="SSF69322">
    <property type="entry name" value="Tricorn protease domain 2"/>
    <property type="match status" value="1"/>
</dbReference>
<sequence length="1112" mass="123687">MWLLNTCTGALEWFHHASEAKYAILSHVWLQKESTFQDLQRFHHEARAHNSVPVLEREELSAKIKECCRVARELGYLWVWIDTCCIDKTSSAELSEAIASMFRWYRQADVCIVFLHDVEELYPQDATDSEAHPQDTAEAYDAEEFDADDLRSQDADETYLQNTDGLYPREMHKLNSQDADEVDSQDTDDQDTDELYPDEDDPDLQDTDELDSRHADLALTRCKWFTRGWTLQELIAPAEVVFYGADWSYLGTKAGLAGAISRVSGVDVDVLTHSRPLSAISVAQRMSWASRRETTREEDRSYSLLGLFGVYIPIVYGEGSNAFYRLQEAILRDIPDQSIFAWGDVWSYDPVTLAHLPYRTPRHFDPITQCLFAPSPTSFRDAGDVKVVPLDELRCYLAALHLNAHVSIPEYTFTSHGLRARLPVFPIPANTFPGDQTIEDSTAQVQLSSFIAIIACRKGRSGGLLHLYLSAVSEHVSNQLKVGLPFNNRLADYRGEWMRADALSHPRFNRGDHESTLSPTRAVEEAVYILSRPSELLPHSHSTWHARVDHTALKAPQNPNLGTVVGFALVSVSTPFQYLQPGARPPTFVTLCRGSERIWIDFGTCLDCDPNPVPTSVPMKVSVSHSNAHDDAPRISSSHHLHDCDGGLRPPHPCQLDRKLALPCGPYTLKLAFTIHPSPISIYEECMYYDLDIELSPALQSLPPLRAVPDRCSSPLPELYTPRPVTYAQTNFPLWEGSPLPGMHHRLGPPTRGRDPDLERTVPPLSFREVDLAFAPDGTGRLAWNSSSAGIVIWSLGLDAQLCVLATQDDDVRCFSWSADGRLLAAYCRSADGRAPALRIWNADPNSTAVYQQAFRTSLRETPSLQSLTFWDDRSCLARCRESTFLWDYHLGTVSSVTGRLGRSPSSSNACQSPPQFDILDVDREKCLVIGTQLVVDPDGHCSTNSTLVCRVGSGMEPEVLFDASLRRLGSAVYGAKFVPRTDWVLCTTAAAPFIRVFDYSTRELVWADDEACGIIQHVCASHDGELVAAPQHAAGREPDGETVVHVWRSRDGSVLKTLRVRAEIYALRFSPGGEHTLAAGMGDGTVRVWTLEDWATEPGLGNAPSPASEGA</sequence>
<comment type="caution">
    <text evidence="5">The sequence shown here is derived from an EMBL/GenBank/DDBJ whole genome shotgun (WGS) entry which is preliminary data.</text>
</comment>
<dbReference type="PANTHER" id="PTHR10622">
    <property type="entry name" value="HET DOMAIN-CONTAINING PROTEIN"/>
    <property type="match status" value="1"/>
</dbReference>
<dbReference type="Pfam" id="PF06985">
    <property type="entry name" value="HET"/>
    <property type="match status" value="1"/>
</dbReference>
<dbReference type="Gene3D" id="2.130.10.10">
    <property type="entry name" value="YVTN repeat-like/Quinoprotein amine dehydrogenase"/>
    <property type="match status" value="2"/>
</dbReference>
<dbReference type="PROSITE" id="PS50082">
    <property type="entry name" value="WD_REPEATS_2"/>
    <property type="match status" value="1"/>
</dbReference>
<dbReference type="AlphaFoldDB" id="A0A060S883"/>
<evidence type="ECO:0000256" key="2">
    <source>
        <dbReference type="SAM" id="MobiDB-lite"/>
    </source>
</evidence>
<feature type="repeat" description="WD" evidence="1">
    <location>
        <begin position="1065"/>
        <end position="1093"/>
    </location>
</feature>
<evidence type="ECO:0000256" key="1">
    <source>
        <dbReference type="PROSITE-ProRule" id="PRU00221"/>
    </source>
</evidence>
<dbReference type="SMART" id="SM00320">
    <property type="entry name" value="WD40"/>
    <property type="match status" value="2"/>
</dbReference>